<dbReference type="RefSeq" id="XP_012655093.1">
    <property type="nucleotide sequence ID" value="XM_012799639.1"/>
</dbReference>
<proteinExistence type="predicted"/>
<accession>W7XEP9</accession>
<dbReference type="GeneID" id="24439711"/>
<evidence type="ECO:0000313" key="2">
    <source>
        <dbReference type="EMBL" id="EWS72371.1"/>
    </source>
</evidence>
<dbReference type="KEGG" id="tet:TTHERM_000584969"/>
<dbReference type="InParanoid" id="W7XEP9"/>
<name>W7XEP9_TETTS</name>
<gene>
    <name evidence="2" type="ORF">TTHERM_000584969</name>
</gene>
<protein>
    <submittedName>
        <fullName evidence="2">Transmembrane protein, putative</fullName>
    </submittedName>
</protein>
<organism evidence="2 3">
    <name type="scientific">Tetrahymena thermophila (strain SB210)</name>
    <dbReference type="NCBI Taxonomy" id="312017"/>
    <lineage>
        <taxon>Eukaryota</taxon>
        <taxon>Sar</taxon>
        <taxon>Alveolata</taxon>
        <taxon>Ciliophora</taxon>
        <taxon>Intramacronucleata</taxon>
        <taxon>Oligohymenophorea</taxon>
        <taxon>Hymenostomatida</taxon>
        <taxon>Tetrahymenina</taxon>
        <taxon>Tetrahymenidae</taxon>
        <taxon>Tetrahymena</taxon>
    </lineage>
</organism>
<evidence type="ECO:0000313" key="3">
    <source>
        <dbReference type="Proteomes" id="UP000009168"/>
    </source>
</evidence>
<feature type="transmembrane region" description="Helical" evidence="1">
    <location>
        <begin position="245"/>
        <end position="264"/>
    </location>
</feature>
<keyword evidence="1 2" id="KW-0812">Transmembrane</keyword>
<dbReference type="Proteomes" id="UP000009168">
    <property type="component" value="Unassembled WGS sequence"/>
</dbReference>
<sequence length="270" mass="32007">MIPNMNLYKNSIIHAKMLMTKTVVYPFYLFLYPKSAQPNIYGIKENTIKPKQTLIYFRLKFDQDFIAATQAPNQKRQSRTKQQTLFETDESLFQFFLSFVLSFQEPQVAICITQDIINIIIKTIEILLCLIKLTRLLFINFSSSYFWSLKSSPYQFWLVLFLSKSNRVFYTGTPYTIQCEFTYSPLIGNTKGYQLLFNFIQVTSIDGYLASGNLFQFEVLQIQVQILTRGIFIPLMVDEDYQKCYFFRLCIFFQYFCIFLSNFLTCQWQL</sequence>
<keyword evidence="1" id="KW-0472">Membrane</keyword>
<dbReference type="AlphaFoldDB" id="W7XEP9"/>
<reference evidence="3" key="1">
    <citation type="journal article" date="2006" name="PLoS Biol.">
        <title>Macronuclear genome sequence of the ciliate Tetrahymena thermophila, a model eukaryote.</title>
        <authorList>
            <person name="Eisen J.A."/>
            <person name="Coyne R.S."/>
            <person name="Wu M."/>
            <person name="Wu D."/>
            <person name="Thiagarajan M."/>
            <person name="Wortman J.R."/>
            <person name="Badger J.H."/>
            <person name="Ren Q."/>
            <person name="Amedeo P."/>
            <person name="Jones K.M."/>
            <person name="Tallon L.J."/>
            <person name="Delcher A.L."/>
            <person name="Salzberg S.L."/>
            <person name="Silva J.C."/>
            <person name="Haas B.J."/>
            <person name="Majoros W.H."/>
            <person name="Farzad M."/>
            <person name="Carlton J.M."/>
            <person name="Smith R.K. Jr."/>
            <person name="Garg J."/>
            <person name="Pearlman R.E."/>
            <person name="Karrer K.M."/>
            <person name="Sun L."/>
            <person name="Manning G."/>
            <person name="Elde N.C."/>
            <person name="Turkewitz A.P."/>
            <person name="Asai D.J."/>
            <person name="Wilkes D.E."/>
            <person name="Wang Y."/>
            <person name="Cai H."/>
            <person name="Collins K."/>
            <person name="Stewart B.A."/>
            <person name="Lee S.R."/>
            <person name="Wilamowska K."/>
            <person name="Weinberg Z."/>
            <person name="Ruzzo W.L."/>
            <person name="Wloga D."/>
            <person name="Gaertig J."/>
            <person name="Frankel J."/>
            <person name="Tsao C.-C."/>
            <person name="Gorovsky M.A."/>
            <person name="Keeling P.J."/>
            <person name="Waller R.F."/>
            <person name="Patron N.J."/>
            <person name="Cherry J.M."/>
            <person name="Stover N.A."/>
            <person name="Krieger C.J."/>
            <person name="del Toro C."/>
            <person name="Ryder H.F."/>
            <person name="Williamson S.C."/>
            <person name="Barbeau R.A."/>
            <person name="Hamilton E.P."/>
            <person name="Orias E."/>
        </authorList>
    </citation>
    <scope>NUCLEOTIDE SEQUENCE [LARGE SCALE GENOMIC DNA]</scope>
    <source>
        <strain evidence="3">SB210</strain>
    </source>
</reference>
<keyword evidence="3" id="KW-1185">Reference proteome</keyword>
<dbReference type="EMBL" id="GG662510">
    <property type="protein sequence ID" value="EWS72371.1"/>
    <property type="molecule type" value="Genomic_DNA"/>
</dbReference>
<keyword evidence="1" id="KW-1133">Transmembrane helix</keyword>
<evidence type="ECO:0000256" key="1">
    <source>
        <dbReference type="SAM" id="Phobius"/>
    </source>
</evidence>